<evidence type="ECO:0000256" key="8">
    <source>
        <dbReference type="ARBA" id="ARBA00023136"/>
    </source>
</evidence>
<dbReference type="InterPro" id="IPR010052">
    <property type="entry name" value="T2SS_protein-GspI"/>
</dbReference>
<sequence length="154" mass="16558">MMNARRRQQGFTLIEVMVALAIVALSLTTVSAAISQMADAAITVQQRTYASWIAQNKIAEMRLANVVPEVSETEGDIVYAGREWLWTATVSETGVENLYRVDVAVSLAETAEQIRTVTGFVGEPVQPGLANAAWNSIGLSADPDADADDSGDRQ</sequence>
<dbReference type="GO" id="GO:0015627">
    <property type="term" value="C:type II protein secretion system complex"/>
    <property type="evidence" value="ECO:0007669"/>
    <property type="project" value="UniProtKB-UniRule"/>
</dbReference>
<keyword evidence="5 9" id="KW-0997">Cell inner membrane</keyword>
<dbReference type="STRING" id="1548547.BA177_09515"/>
<organism evidence="11 12">
    <name type="scientific">Woeseia oceani</name>
    <dbReference type="NCBI Taxonomy" id="1548547"/>
    <lineage>
        <taxon>Bacteria</taxon>
        <taxon>Pseudomonadati</taxon>
        <taxon>Pseudomonadota</taxon>
        <taxon>Gammaproteobacteria</taxon>
        <taxon>Woeseiales</taxon>
        <taxon>Woeseiaceae</taxon>
        <taxon>Woeseia</taxon>
    </lineage>
</organism>
<dbReference type="OrthoDB" id="6121517at2"/>
<dbReference type="KEGG" id="woc:BA177_09515"/>
<evidence type="ECO:0000256" key="1">
    <source>
        <dbReference type="ARBA" id="ARBA00004377"/>
    </source>
</evidence>
<dbReference type="NCBIfam" id="TIGR02532">
    <property type="entry name" value="IV_pilin_GFxxxE"/>
    <property type="match status" value="1"/>
</dbReference>
<keyword evidence="12" id="KW-1185">Reference proteome</keyword>
<proteinExistence type="inferred from homology"/>
<evidence type="ECO:0000313" key="12">
    <source>
        <dbReference type="Proteomes" id="UP000092695"/>
    </source>
</evidence>
<protein>
    <recommendedName>
        <fullName evidence="9">Type II secretion system protein I</fullName>
        <shortName evidence="9">T2SS minor pseudopilin I</shortName>
    </recommendedName>
</protein>
<dbReference type="Proteomes" id="UP000092695">
    <property type="component" value="Chromosome"/>
</dbReference>
<evidence type="ECO:0000259" key="10">
    <source>
        <dbReference type="Pfam" id="PF02501"/>
    </source>
</evidence>
<dbReference type="InterPro" id="IPR045584">
    <property type="entry name" value="Pilin-like"/>
</dbReference>
<evidence type="ECO:0000256" key="3">
    <source>
        <dbReference type="ARBA" id="ARBA00022475"/>
    </source>
</evidence>
<comment type="subcellular location">
    <subcellularLocation>
        <location evidence="1 9">Cell inner membrane</location>
        <topology evidence="1 9">Single-pass membrane protein</topology>
    </subcellularLocation>
</comment>
<reference evidence="11 12" key="1">
    <citation type="submission" date="2016-06" db="EMBL/GenBank/DDBJ databases">
        <title>Complete genome sequence of a deep-branching marine Gamma Proteobacterium Woeseia oceani type strain XK5.</title>
        <authorList>
            <person name="Mu D."/>
            <person name="Du Z."/>
        </authorList>
    </citation>
    <scope>NUCLEOTIDE SEQUENCE [LARGE SCALE GENOMIC DNA]</scope>
    <source>
        <strain evidence="11 12">XK5</strain>
    </source>
</reference>
<comment type="subunit">
    <text evidence="9">Type II secretion is composed of four main components: the outer membrane complex, the inner membrane complex, the cytoplasmic secretion ATPase and the periplasm-spanning pseudopilus.</text>
</comment>
<dbReference type="EMBL" id="CP016268">
    <property type="protein sequence ID" value="ANO51406.1"/>
    <property type="molecule type" value="Genomic_DNA"/>
</dbReference>
<keyword evidence="4 9" id="KW-0488">Methylation</keyword>
<dbReference type="Gene3D" id="3.30.1300.30">
    <property type="entry name" value="GSPII I/J protein-like"/>
    <property type="match status" value="1"/>
</dbReference>
<dbReference type="PANTHER" id="PTHR38779">
    <property type="entry name" value="TYPE II SECRETION SYSTEM PROTEIN I-RELATED"/>
    <property type="match status" value="1"/>
</dbReference>
<gene>
    <name evidence="11" type="ORF">BA177_09515</name>
</gene>
<dbReference type="InterPro" id="IPR003413">
    <property type="entry name" value="T2SS_GspI_C"/>
</dbReference>
<keyword evidence="7" id="KW-1133">Transmembrane helix</keyword>
<comment type="PTM">
    <text evidence="9">Cleaved by prepilin peptidase.</text>
</comment>
<evidence type="ECO:0000313" key="11">
    <source>
        <dbReference type="EMBL" id="ANO51406.1"/>
    </source>
</evidence>
<evidence type="ECO:0000256" key="6">
    <source>
        <dbReference type="ARBA" id="ARBA00022692"/>
    </source>
</evidence>
<accession>A0A193LG16</accession>
<evidence type="ECO:0000256" key="2">
    <source>
        <dbReference type="ARBA" id="ARBA00008358"/>
    </source>
</evidence>
<dbReference type="SUPFAM" id="SSF54523">
    <property type="entry name" value="Pili subunits"/>
    <property type="match status" value="1"/>
</dbReference>
<keyword evidence="6" id="KW-0812">Transmembrane</keyword>
<dbReference type="GO" id="GO:0005886">
    <property type="term" value="C:plasma membrane"/>
    <property type="evidence" value="ECO:0007669"/>
    <property type="project" value="UniProtKB-SubCell"/>
</dbReference>
<evidence type="ECO:0000256" key="4">
    <source>
        <dbReference type="ARBA" id="ARBA00022481"/>
    </source>
</evidence>
<comment type="similarity">
    <text evidence="2 9">Belongs to the GSP I family.</text>
</comment>
<evidence type="ECO:0000256" key="7">
    <source>
        <dbReference type="ARBA" id="ARBA00022989"/>
    </source>
</evidence>
<dbReference type="PROSITE" id="PS00409">
    <property type="entry name" value="PROKAR_NTER_METHYL"/>
    <property type="match status" value="1"/>
</dbReference>
<name>A0A193LG16_9GAMM</name>
<evidence type="ECO:0000256" key="9">
    <source>
        <dbReference type="RuleBase" id="RU368030"/>
    </source>
</evidence>
<dbReference type="Pfam" id="PF02501">
    <property type="entry name" value="T2SSI"/>
    <property type="match status" value="1"/>
</dbReference>
<dbReference type="PANTHER" id="PTHR38779:SF2">
    <property type="entry name" value="TYPE II SECRETION SYSTEM PROTEIN I-RELATED"/>
    <property type="match status" value="1"/>
</dbReference>
<dbReference type="InterPro" id="IPR012902">
    <property type="entry name" value="N_methyl_site"/>
</dbReference>
<dbReference type="AlphaFoldDB" id="A0A193LG16"/>
<comment type="function">
    <text evidence="9">Component of the type II secretion system required for the energy-dependent secretion of extracellular factors such as proteases and toxins from the periplasm.</text>
</comment>
<dbReference type="GO" id="GO:0015628">
    <property type="term" value="P:protein secretion by the type II secretion system"/>
    <property type="evidence" value="ECO:0007669"/>
    <property type="project" value="UniProtKB-UniRule"/>
</dbReference>
<dbReference type="NCBIfam" id="TIGR01707">
    <property type="entry name" value="gspI"/>
    <property type="match status" value="1"/>
</dbReference>
<keyword evidence="3" id="KW-1003">Cell membrane</keyword>
<keyword evidence="8" id="KW-0472">Membrane</keyword>
<dbReference type="RefSeq" id="WP_068615714.1">
    <property type="nucleotide sequence ID" value="NZ_CP016268.1"/>
</dbReference>
<dbReference type="Pfam" id="PF07963">
    <property type="entry name" value="N_methyl"/>
    <property type="match status" value="1"/>
</dbReference>
<feature type="domain" description="Type II secretion system protein GspI C-terminal" evidence="10">
    <location>
        <begin position="45"/>
        <end position="121"/>
    </location>
</feature>
<evidence type="ECO:0000256" key="5">
    <source>
        <dbReference type="ARBA" id="ARBA00022519"/>
    </source>
</evidence>